<feature type="transmembrane region" description="Helical" evidence="1">
    <location>
        <begin position="62"/>
        <end position="86"/>
    </location>
</feature>
<accession>A0ABD3JY16</accession>
<comment type="caution">
    <text evidence="2">The sequence shown here is derived from an EMBL/GenBank/DDBJ whole genome shotgun (WGS) entry which is preliminary data.</text>
</comment>
<evidence type="ECO:0000313" key="2">
    <source>
        <dbReference type="EMBL" id="KAL3731003.1"/>
    </source>
</evidence>
<keyword evidence="1" id="KW-0472">Membrane</keyword>
<keyword evidence="3" id="KW-1185">Reference proteome</keyword>
<dbReference type="EMBL" id="JBJKBG010000007">
    <property type="protein sequence ID" value="KAL3731003.1"/>
    <property type="molecule type" value="Genomic_DNA"/>
</dbReference>
<sequence>MEVIMFAKQLESLFEFLVADPLPCDLSWDCNSPHGKVLFSLHQAVIPQLSNPVMFCDFLKELYDIVGVINVMALSCLFILMMQYGLDYCDFYEKEDGESEAKDDLKMEEQIVGNGNDSTSMDLPKKPGFDLFRDASGLSKLLTPQVLSTTKIAMEIKLMFTQLWISFLRLPLPLDVNKEVLVSLHQAFIPQLANPIMFCDFLTRSYDVGGVVTAMALSSLFILKYCYFYEKLLGSSLKSPLLPAFLAAAFDNKLSGLALSVLRLGALVIVTPIYSLFRWHPSINRLVRRVRTWALWL</sequence>
<dbReference type="Proteomes" id="UP001634007">
    <property type="component" value="Unassembled WGS sequence"/>
</dbReference>
<evidence type="ECO:0000256" key="1">
    <source>
        <dbReference type="SAM" id="Phobius"/>
    </source>
</evidence>
<organism evidence="2 3">
    <name type="scientific">Eucalyptus globulus</name>
    <name type="common">Tasmanian blue gum</name>
    <dbReference type="NCBI Taxonomy" id="34317"/>
    <lineage>
        <taxon>Eukaryota</taxon>
        <taxon>Viridiplantae</taxon>
        <taxon>Streptophyta</taxon>
        <taxon>Embryophyta</taxon>
        <taxon>Tracheophyta</taxon>
        <taxon>Spermatophyta</taxon>
        <taxon>Magnoliopsida</taxon>
        <taxon>eudicotyledons</taxon>
        <taxon>Gunneridae</taxon>
        <taxon>Pentapetalae</taxon>
        <taxon>rosids</taxon>
        <taxon>malvids</taxon>
        <taxon>Myrtales</taxon>
        <taxon>Myrtaceae</taxon>
        <taxon>Myrtoideae</taxon>
        <taxon>Eucalypteae</taxon>
        <taxon>Eucalyptus</taxon>
    </lineage>
</organism>
<dbReference type="PANTHER" id="PTHR12455:SF0">
    <property type="entry name" value="NUCLEOLAR COMPLEX PROTEIN 4 HOMOLOG"/>
    <property type="match status" value="1"/>
</dbReference>
<dbReference type="InterPro" id="IPR027193">
    <property type="entry name" value="Noc4"/>
</dbReference>
<evidence type="ECO:0000313" key="3">
    <source>
        <dbReference type="Proteomes" id="UP001634007"/>
    </source>
</evidence>
<proteinExistence type="predicted"/>
<protein>
    <submittedName>
        <fullName evidence="2">Uncharacterized protein</fullName>
    </submittedName>
</protein>
<dbReference type="PANTHER" id="PTHR12455">
    <property type="entry name" value="NUCLEOLAR COMPLEX PROTEIN 4"/>
    <property type="match status" value="1"/>
</dbReference>
<dbReference type="AlphaFoldDB" id="A0ABD3JY16"/>
<keyword evidence="1" id="KW-0812">Transmembrane</keyword>
<keyword evidence="1" id="KW-1133">Transmembrane helix</keyword>
<reference evidence="2 3" key="1">
    <citation type="submission" date="2024-11" db="EMBL/GenBank/DDBJ databases">
        <title>Chromosome-level genome assembly of Eucalyptus globulus Labill. provides insights into its genome evolution.</title>
        <authorList>
            <person name="Li X."/>
        </authorList>
    </citation>
    <scope>NUCLEOTIDE SEQUENCE [LARGE SCALE GENOMIC DNA]</scope>
    <source>
        <strain evidence="2">CL2024</strain>
        <tissue evidence="2">Fresh tender leaves</tissue>
    </source>
</reference>
<gene>
    <name evidence="2" type="ORF">ACJRO7_027949</name>
</gene>
<feature type="transmembrane region" description="Helical" evidence="1">
    <location>
        <begin position="256"/>
        <end position="277"/>
    </location>
</feature>
<name>A0ABD3JY16_EUCGL</name>
<feature type="transmembrane region" description="Helical" evidence="1">
    <location>
        <begin position="208"/>
        <end position="227"/>
    </location>
</feature>